<dbReference type="AlphaFoldDB" id="A0A0D0A196"/>
<dbReference type="EMBL" id="KN835206">
    <property type="protein sequence ID" value="KIK43710.1"/>
    <property type="molecule type" value="Genomic_DNA"/>
</dbReference>
<accession>A0A0D0A196</accession>
<evidence type="ECO:0000313" key="1">
    <source>
        <dbReference type="EMBL" id="KIK43710.1"/>
    </source>
</evidence>
<gene>
    <name evidence="1" type="ORF">CY34DRAFT_803549</name>
</gene>
<reference evidence="1 2" key="1">
    <citation type="submission" date="2014-04" db="EMBL/GenBank/DDBJ databases">
        <authorList>
            <consortium name="DOE Joint Genome Institute"/>
            <person name="Kuo A."/>
            <person name="Ruytinx J."/>
            <person name="Rineau F."/>
            <person name="Colpaert J."/>
            <person name="Kohler A."/>
            <person name="Nagy L.G."/>
            <person name="Floudas D."/>
            <person name="Copeland A."/>
            <person name="Barry K.W."/>
            <person name="Cichocki N."/>
            <person name="Veneault-Fourrey C."/>
            <person name="LaButti K."/>
            <person name="Lindquist E.A."/>
            <person name="Lipzen A."/>
            <person name="Lundell T."/>
            <person name="Morin E."/>
            <person name="Murat C."/>
            <person name="Sun H."/>
            <person name="Tunlid A."/>
            <person name="Henrissat B."/>
            <person name="Grigoriev I.V."/>
            <person name="Hibbett D.S."/>
            <person name="Martin F."/>
            <person name="Nordberg H.P."/>
            <person name="Cantor M.N."/>
            <person name="Hua S.X."/>
        </authorList>
    </citation>
    <scope>NUCLEOTIDE SEQUENCE [LARGE SCALE GENOMIC DNA]</scope>
    <source>
        <strain evidence="1 2">UH-Slu-Lm8-n1</strain>
    </source>
</reference>
<keyword evidence="2" id="KW-1185">Reference proteome</keyword>
<proteinExistence type="predicted"/>
<dbReference type="Proteomes" id="UP000054485">
    <property type="component" value="Unassembled WGS sequence"/>
</dbReference>
<evidence type="ECO:0000313" key="2">
    <source>
        <dbReference type="Proteomes" id="UP000054485"/>
    </source>
</evidence>
<dbReference type="InParanoid" id="A0A0D0A196"/>
<name>A0A0D0A196_9AGAM</name>
<dbReference type="HOGENOM" id="CLU_2851256_0_0_1"/>
<protein>
    <submittedName>
        <fullName evidence="1">Uncharacterized protein</fullName>
    </submittedName>
</protein>
<sequence>MKHLTIFCRAFSVEQLSLTSSRFADTAHFWTTNETVSSSTYPGIELLIVNLAQPRSGSAPDDVAY</sequence>
<organism evidence="1 2">
    <name type="scientific">Suillus luteus UH-Slu-Lm8-n1</name>
    <dbReference type="NCBI Taxonomy" id="930992"/>
    <lineage>
        <taxon>Eukaryota</taxon>
        <taxon>Fungi</taxon>
        <taxon>Dikarya</taxon>
        <taxon>Basidiomycota</taxon>
        <taxon>Agaricomycotina</taxon>
        <taxon>Agaricomycetes</taxon>
        <taxon>Agaricomycetidae</taxon>
        <taxon>Boletales</taxon>
        <taxon>Suillineae</taxon>
        <taxon>Suillaceae</taxon>
        <taxon>Suillus</taxon>
    </lineage>
</organism>
<reference evidence="2" key="2">
    <citation type="submission" date="2015-01" db="EMBL/GenBank/DDBJ databases">
        <title>Evolutionary Origins and Diversification of the Mycorrhizal Mutualists.</title>
        <authorList>
            <consortium name="DOE Joint Genome Institute"/>
            <consortium name="Mycorrhizal Genomics Consortium"/>
            <person name="Kohler A."/>
            <person name="Kuo A."/>
            <person name="Nagy L.G."/>
            <person name="Floudas D."/>
            <person name="Copeland A."/>
            <person name="Barry K.W."/>
            <person name="Cichocki N."/>
            <person name="Veneault-Fourrey C."/>
            <person name="LaButti K."/>
            <person name="Lindquist E.A."/>
            <person name="Lipzen A."/>
            <person name="Lundell T."/>
            <person name="Morin E."/>
            <person name="Murat C."/>
            <person name="Riley R."/>
            <person name="Ohm R."/>
            <person name="Sun H."/>
            <person name="Tunlid A."/>
            <person name="Henrissat B."/>
            <person name="Grigoriev I.V."/>
            <person name="Hibbett D.S."/>
            <person name="Martin F."/>
        </authorList>
    </citation>
    <scope>NUCLEOTIDE SEQUENCE [LARGE SCALE GENOMIC DNA]</scope>
    <source>
        <strain evidence="2">UH-Slu-Lm8-n1</strain>
    </source>
</reference>